<dbReference type="RefSeq" id="WP_132878517.1">
    <property type="nucleotide sequence ID" value="NZ_SLXQ01000009.1"/>
</dbReference>
<evidence type="ECO:0000313" key="3">
    <source>
        <dbReference type="Proteomes" id="UP000294911"/>
    </source>
</evidence>
<gene>
    <name evidence="2" type="ORF">EV191_10927</name>
</gene>
<evidence type="ECO:0000256" key="1">
    <source>
        <dbReference type="SAM" id="MobiDB-lite"/>
    </source>
</evidence>
<dbReference type="Proteomes" id="UP000294911">
    <property type="component" value="Unassembled WGS sequence"/>
</dbReference>
<name>A0A4R2QQA6_9PSEU</name>
<feature type="region of interest" description="Disordered" evidence="1">
    <location>
        <begin position="57"/>
        <end position="79"/>
    </location>
</feature>
<dbReference type="EMBL" id="SLXQ01000009">
    <property type="protein sequence ID" value="TCP49205.1"/>
    <property type="molecule type" value="Genomic_DNA"/>
</dbReference>
<evidence type="ECO:0000313" key="2">
    <source>
        <dbReference type="EMBL" id="TCP49205.1"/>
    </source>
</evidence>
<comment type="caution">
    <text evidence="2">The sequence shown here is derived from an EMBL/GenBank/DDBJ whole genome shotgun (WGS) entry which is preliminary data.</text>
</comment>
<organism evidence="2 3">
    <name type="scientific">Tamaricihabitans halophyticus</name>
    <dbReference type="NCBI Taxonomy" id="1262583"/>
    <lineage>
        <taxon>Bacteria</taxon>
        <taxon>Bacillati</taxon>
        <taxon>Actinomycetota</taxon>
        <taxon>Actinomycetes</taxon>
        <taxon>Pseudonocardiales</taxon>
        <taxon>Pseudonocardiaceae</taxon>
        <taxon>Tamaricihabitans</taxon>
    </lineage>
</organism>
<protein>
    <submittedName>
        <fullName evidence="2">Uncharacterized protein</fullName>
    </submittedName>
</protein>
<dbReference type="AlphaFoldDB" id="A0A4R2QQA6"/>
<accession>A0A4R2QQA6</accession>
<keyword evidence="3" id="KW-1185">Reference proteome</keyword>
<proteinExistence type="predicted"/>
<sequence length="79" mass="9014">MARKSTAEEIDRWRKETIAWLDRDGPDLAFSVRIGVISLRMAALELAGRWHWRVDGAEQHRPKSPPPELPTGLRSSLPQ</sequence>
<reference evidence="2 3" key="1">
    <citation type="submission" date="2019-03" db="EMBL/GenBank/DDBJ databases">
        <title>Genomic Encyclopedia of Type Strains, Phase IV (KMG-IV): sequencing the most valuable type-strain genomes for metagenomic binning, comparative biology and taxonomic classification.</title>
        <authorList>
            <person name="Goeker M."/>
        </authorList>
    </citation>
    <scope>NUCLEOTIDE SEQUENCE [LARGE SCALE GENOMIC DNA]</scope>
    <source>
        <strain evidence="2 3">DSM 45765</strain>
    </source>
</reference>